<organism evidence="2 3">
    <name type="scientific">Plakobranchus ocellatus</name>
    <dbReference type="NCBI Taxonomy" id="259542"/>
    <lineage>
        <taxon>Eukaryota</taxon>
        <taxon>Metazoa</taxon>
        <taxon>Spiralia</taxon>
        <taxon>Lophotrochozoa</taxon>
        <taxon>Mollusca</taxon>
        <taxon>Gastropoda</taxon>
        <taxon>Heterobranchia</taxon>
        <taxon>Euthyneura</taxon>
        <taxon>Panpulmonata</taxon>
        <taxon>Sacoglossa</taxon>
        <taxon>Placobranchoidea</taxon>
        <taxon>Plakobranchidae</taxon>
        <taxon>Plakobranchus</taxon>
    </lineage>
</organism>
<evidence type="ECO:0000313" key="3">
    <source>
        <dbReference type="Proteomes" id="UP000735302"/>
    </source>
</evidence>
<dbReference type="AlphaFoldDB" id="A0AAV3XWF2"/>
<gene>
    <name evidence="2" type="ORF">PoB_000068700</name>
</gene>
<evidence type="ECO:0000256" key="1">
    <source>
        <dbReference type="SAM" id="MobiDB-lite"/>
    </source>
</evidence>
<keyword evidence="3" id="KW-1185">Reference proteome</keyword>
<dbReference type="EMBL" id="BLXT01000055">
    <property type="protein sequence ID" value="GFN74181.1"/>
    <property type="molecule type" value="Genomic_DNA"/>
</dbReference>
<name>A0AAV3XWF2_9GAST</name>
<proteinExistence type="predicted"/>
<reference evidence="2 3" key="1">
    <citation type="journal article" date="2021" name="Elife">
        <title>Chloroplast acquisition without the gene transfer in kleptoplastic sea slugs, Plakobranchus ocellatus.</title>
        <authorList>
            <person name="Maeda T."/>
            <person name="Takahashi S."/>
            <person name="Yoshida T."/>
            <person name="Shimamura S."/>
            <person name="Takaki Y."/>
            <person name="Nagai Y."/>
            <person name="Toyoda A."/>
            <person name="Suzuki Y."/>
            <person name="Arimoto A."/>
            <person name="Ishii H."/>
            <person name="Satoh N."/>
            <person name="Nishiyama T."/>
            <person name="Hasebe M."/>
            <person name="Maruyama T."/>
            <person name="Minagawa J."/>
            <person name="Obokata J."/>
            <person name="Shigenobu S."/>
        </authorList>
    </citation>
    <scope>NUCLEOTIDE SEQUENCE [LARGE SCALE GENOMIC DNA]</scope>
</reference>
<sequence length="122" mass="13998">MVGATTTRTQALRETATRPLMGLLWRGKMELVVDPPSTRRSGDTRTFPGRQLEEGTKPSPLRRSRALYTRDFKDPRRNINWKRVVLPMSVRGYVMSLAHDSITGAHFEIRNTTDKFLSNFYG</sequence>
<protein>
    <submittedName>
        <fullName evidence="2">Uncharacterized protein</fullName>
    </submittedName>
</protein>
<accession>A0AAV3XWF2</accession>
<comment type="caution">
    <text evidence="2">The sequence shown here is derived from an EMBL/GenBank/DDBJ whole genome shotgun (WGS) entry which is preliminary data.</text>
</comment>
<evidence type="ECO:0000313" key="2">
    <source>
        <dbReference type="EMBL" id="GFN74181.1"/>
    </source>
</evidence>
<feature type="region of interest" description="Disordered" evidence="1">
    <location>
        <begin position="34"/>
        <end position="63"/>
    </location>
</feature>
<dbReference type="Proteomes" id="UP000735302">
    <property type="component" value="Unassembled WGS sequence"/>
</dbReference>